<name>A0AC60QHU2_IXOPE</name>
<proteinExistence type="predicted"/>
<comment type="caution">
    <text evidence="1">The sequence shown here is derived from an EMBL/GenBank/DDBJ whole genome shotgun (WGS) entry which is preliminary data.</text>
</comment>
<organism evidence="1 2">
    <name type="scientific">Ixodes persulcatus</name>
    <name type="common">Taiga tick</name>
    <dbReference type="NCBI Taxonomy" id="34615"/>
    <lineage>
        <taxon>Eukaryota</taxon>
        <taxon>Metazoa</taxon>
        <taxon>Ecdysozoa</taxon>
        <taxon>Arthropoda</taxon>
        <taxon>Chelicerata</taxon>
        <taxon>Arachnida</taxon>
        <taxon>Acari</taxon>
        <taxon>Parasitiformes</taxon>
        <taxon>Ixodida</taxon>
        <taxon>Ixodoidea</taxon>
        <taxon>Ixodidae</taxon>
        <taxon>Ixodinae</taxon>
        <taxon>Ixodes</taxon>
    </lineage>
</organism>
<accession>A0AC60QHU2</accession>
<evidence type="ECO:0000313" key="2">
    <source>
        <dbReference type="Proteomes" id="UP000805193"/>
    </source>
</evidence>
<evidence type="ECO:0000313" key="1">
    <source>
        <dbReference type="EMBL" id="KAG0432552.1"/>
    </source>
</evidence>
<protein>
    <submittedName>
        <fullName evidence="1">Uncharacterized protein</fullName>
    </submittedName>
</protein>
<sequence>MFAKSSLFFVQALLFPFLGSPVWHSTCTAIKQIGTFQLIDKNDRALPIVTVEEQHHPVFSGSVTSTSATAIKAPLHQFVFIGHGETDRSMFAKSSLFFVQLSPFWIALLPPLQQHILWTKTMLHQQPYRPWKSWYFSYINPSKGSKTVSWGLTKDNGIPAQVPSLVTELH</sequence>
<dbReference type="Proteomes" id="UP000805193">
    <property type="component" value="Unassembled WGS sequence"/>
</dbReference>
<gene>
    <name evidence="1" type="ORF">HPB47_020741</name>
</gene>
<keyword evidence="2" id="KW-1185">Reference proteome</keyword>
<reference evidence="1 2" key="1">
    <citation type="journal article" date="2020" name="Cell">
        <title>Large-Scale Comparative Analyses of Tick Genomes Elucidate Their Genetic Diversity and Vector Capacities.</title>
        <authorList>
            <consortium name="Tick Genome and Microbiome Consortium (TIGMIC)"/>
            <person name="Jia N."/>
            <person name="Wang J."/>
            <person name="Shi W."/>
            <person name="Du L."/>
            <person name="Sun Y."/>
            <person name="Zhan W."/>
            <person name="Jiang J.F."/>
            <person name="Wang Q."/>
            <person name="Zhang B."/>
            <person name="Ji P."/>
            <person name="Bell-Sakyi L."/>
            <person name="Cui X.M."/>
            <person name="Yuan T.T."/>
            <person name="Jiang B.G."/>
            <person name="Yang W.F."/>
            <person name="Lam T.T."/>
            <person name="Chang Q.C."/>
            <person name="Ding S.J."/>
            <person name="Wang X.J."/>
            <person name="Zhu J.G."/>
            <person name="Ruan X.D."/>
            <person name="Zhao L."/>
            <person name="Wei J.T."/>
            <person name="Ye R.Z."/>
            <person name="Que T.C."/>
            <person name="Du C.H."/>
            <person name="Zhou Y.H."/>
            <person name="Cheng J.X."/>
            <person name="Dai P.F."/>
            <person name="Guo W.B."/>
            <person name="Han X.H."/>
            <person name="Huang E.J."/>
            <person name="Li L.F."/>
            <person name="Wei W."/>
            <person name="Gao Y.C."/>
            <person name="Liu J.Z."/>
            <person name="Shao H.Z."/>
            <person name="Wang X."/>
            <person name="Wang C.C."/>
            <person name="Yang T.C."/>
            <person name="Huo Q.B."/>
            <person name="Li W."/>
            <person name="Chen H.Y."/>
            <person name="Chen S.E."/>
            <person name="Zhou L.G."/>
            <person name="Ni X.B."/>
            <person name="Tian J.H."/>
            <person name="Sheng Y."/>
            <person name="Liu T."/>
            <person name="Pan Y.S."/>
            <person name="Xia L.Y."/>
            <person name="Li J."/>
            <person name="Zhao F."/>
            <person name="Cao W.C."/>
        </authorList>
    </citation>
    <scope>NUCLEOTIDE SEQUENCE [LARGE SCALE GENOMIC DNA]</scope>
    <source>
        <strain evidence="1">Iper-2018</strain>
    </source>
</reference>
<dbReference type="EMBL" id="JABSTQ010009139">
    <property type="protein sequence ID" value="KAG0432552.1"/>
    <property type="molecule type" value="Genomic_DNA"/>
</dbReference>